<dbReference type="GO" id="GO:0050909">
    <property type="term" value="P:sensory perception of taste"/>
    <property type="evidence" value="ECO:0007669"/>
    <property type="project" value="InterPro"/>
</dbReference>
<sequence length="324" mass="36943">MFIAGRVIQFLVQLAFHSNGEERIDPASVTLLCTFLIFSLMGTMNHFNYVWKQDEWVAFYNEMVILRNKMLANEHNQKQERLRSGIFGAIVAVRTFGIISSAGKFPNRNQYIYSMLPLKWRTPLTYKIFMVYSIHTAASYVSSMYFVIGAFLIYFSTMKSAFEMSCQGKPLTRKRCTTYRSLQVLSNHFNDCFSAVGFPGIVACLLGCFITSMYGFVRFLTQRGSLKNFKSFPLTALAATMSLLMMLPSAGNFYKFSNQEKWNMAHKSQICCGGPRERKICQKKVLSFPNVGVSFSSLFLIKPGTVLFLLSFAFIQTISMLINF</sequence>
<keyword evidence="2" id="KW-1003">Cell membrane</keyword>
<evidence type="ECO:0000313" key="7">
    <source>
        <dbReference type="EMBL" id="CAG7784730.1"/>
    </source>
</evidence>
<keyword evidence="3 6" id="KW-0812">Transmembrane</keyword>
<dbReference type="InterPro" id="IPR013604">
    <property type="entry name" value="7TM_chemorcpt"/>
</dbReference>
<evidence type="ECO:0000256" key="1">
    <source>
        <dbReference type="ARBA" id="ARBA00004651"/>
    </source>
</evidence>
<feature type="transmembrane region" description="Helical" evidence="6">
    <location>
        <begin position="128"/>
        <end position="155"/>
    </location>
</feature>
<reference evidence="7" key="1">
    <citation type="submission" date="2021-06" db="EMBL/GenBank/DDBJ databases">
        <authorList>
            <person name="Hodson N. C."/>
            <person name="Mongue J. A."/>
            <person name="Jaron S. K."/>
        </authorList>
    </citation>
    <scope>NUCLEOTIDE SEQUENCE</scope>
</reference>
<keyword evidence="5 6" id="KW-0472">Membrane</keyword>
<evidence type="ECO:0000256" key="6">
    <source>
        <dbReference type="SAM" id="Phobius"/>
    </source>
</evidence>
<evidence type="ECO:0000256" key="4">
    <source>
        <dbReference type="ARBA" id="ARBA00022989"/>
    </source>
</evidence>
<dbReference type="GO" id="GO:0005886">
    <property type="term" value="C:plasma membrane"/>
    <property type="evidence" value="ECO:0007669"/>
    <property type="project" value="UniProtKB-SubCell"/>
</dbReference>
<feature type="transmembrane region" description="Helical" evidence="6">
    <location>
        <begin position="196"/>
        <end position="220"/>
    </location>
</feature>
<dbReference type="EMBL" id="CAJVCH010281553">
    <property type="protein sequence ID" value="CAG7784730.1"/>
    <property type="molecule type" value="Genomic_DNA"/>
</dbReference>
<gene>
    <name evidence="7" type="ORF">AFUS01_LOCUS23399</name>
</gene>
<comment type="subcellular location">
    <subcellularLocation>
        <location evidence="1">Cell membrane</location>
        <topology evidence="1">Multi-pass membrane protein</topology>
    </subcellularLocation>
</comment>
<comment type="caution">
    <text evidence="7">The sequence shown here is derived from an EMBL/GenBank/DDBJ whole genome shotgun (WGS) entry which is preliminary data.</text>
</comment>
<keyword evidence="4 6" id="KW-1133">Transmembrane helix</keyword>
<accession>A0A8J2KCJ3</accession>
<feature type="transmembrane region" description="Helical" evidence="6">
    <location>
        <begin position="232"/>
        <end position="254"/>
    </location>
</feature>
<organism evidence="7 8">
    <name type="scientific">Allacma fusca</name>
    <dbReference type="NCBI Taxonomy" id="39272"/>
    <lineage>
        <taxon>Eukaryota</taxon>
        <taxon>Metazoa</taxon>
        <taxon>Ecdysozoa</taxon>
        <taxon>Arthropoda</taxon>
        <taxon>Hexapoda</taxon>
        <taxon>Collembola</taxon>
        <taxon>Symphypleona</taxon>
        <taxon>Sminthuridae</taxon>
        <taxon>Allacma</taxon>
    </lineage>
</organism>
<evidence type="ECO:0000256" key="3">
    <source>
        <dbReference type="ARBA" id="ARBA00022692"/>
    </source>
</evidence>
<evidence type="ECO:0000256" key="5">
    <source>
        <dbReference type="ARBA" id="ARBA00023136"/>
    </source>
</evidence>
<keyword evidence="8" id="KW-1185">Reference proteome</keyword>
<evidence type="ECO:0000256" key="2">
    <source>
        <dbReference type="ARBA" id="ARBA00022475"/>
    </source>
</evidence>
<proteinExistence type="predicted"/>
<name>A0A8J2KCJ3_9HEXA</name>
<protein>
    <submittedName>
        <fullName evidence="7">Uncharacterized protein</fullName>
    </submittedName>
</protein>
<feature type="transmembrane region" description="Helical" evidence="6">
    <location>
        <begin position="299"/>
        <end position="322"/>
    </location>
</feature>
<dbReference type="AlphaFoldDB" id="A0A8J2KCJ3"/>
<dbReference type="Pfam" id="PF08395">
    <property type="entry name" value="7tm_7"/>
    <property type="match status" value="1"/>
</dbReference>
<evidence type="ECO:0000313" key="8">
    <source>
        <dbReference type="Proteomes" id="UP000708208"/>
    </source>
</evidence>
<dbReference type="Proteomes" id="UP000708208">
    <property type="component" value="Unassembled WGS sequence"/>
</dbReference>